<accession>A0AAJ7SRW0</accession>
<dbReference type="SUPFAM" id="SSF52540">
    <property type="entry name" value="P-loop containing nucleoside triphosphate hydrolases"/>
    <property type="match status" value="1"/>
</dbReference>
<dbReference type="SMART" id="SM00174">
    <property type="entry name" value="RHO"/>
    <property type="match status" value="1"/>
</dbReference>
<name>A0AAJ7SRW0_PETMA</name>
<feature type="compositionally biased region" description="Basic and acidic residues" evidence="9">
    <location>
        <begin position="45"/>
        <end position="54"/>
    </location>
</feature>
<dbReference type="InterPro" id="IPR005225">
    <property type="entry name" value="Small_GTP-bd"/>
</dbReference>
<dbReference type="InterPro" id="IPR027417">
    <property type="entry name" value="P-loop_NTPase"/>
</dbReference>
<evidence type="ECO:0000256" key="5">
    <source>
        <dbReference type="ARBA" id="ARBA00023134"/>
    </source>
</evidence>
<dbReference type="KEGG" id="pmrn:116939275"/>
<proteinExistence type="predicted"/>
<reference evidence="11" key="1">
    <citation type="submission" date="2025-08" db="UniProtKB">
        <authorList>
            <consortium name="RefSeq"/>
        </authorList>
    </citation>
    <scope>IDENTIFICATION</scope>
    <source>
        <tissue evidence="11">Sperm</tissue>
    </source>
</reference>
<dbReference type="InterPro" id="IPR003578">
    <property type="entry name" value="Small_GTPase_Rho"/>
</dbReference>
<evidence type="ECO:0000256" key="2">
    <source>
        <dbReference type="ARBA" id="ARBA00022475"/>
    </source>
</evidence>
<organism evidence="10 11">
    <name type="scientific">Petromyzon marinus</name>
    <name type="common">Sea lamprey</name>
    <dbReference type="NCBI Taxonomy" id="7757"/>
    <lineage>
        <taxon>Eukaryota</taxon>
        <taxon>Metazoa</taxon>
        <taxon>Chordata</taxon>
        <taxon>Craniata</taxon>
        <taxon>Vertebrata</taxon>
        <taxon>Cyclostomata</taxon>
        <taxon>Hyperoartia</taxon>
        <taxon>Petromyzontiformes</taxon>
        <taxon>Petromyzontidae</taxon>
        <taxon>Petromyzon</taxon>
    </lineage>
</organism>
<dbReference type="RefSeq" id="XP_032803372.1">
    <property type="nucleotide sequence ID" value="XM_032947481.1"/>
</dbReference>
<dbReference type="GO" id="GO:0005525">
    <property type="term" value="F:GTP binding"/>
    <property type="evidence" value="ECO:0007669"/>
    <property type="project" value="UniProtKB-KW"/>
</dbReference>
<keyword evidence="3" id="KW-0488">Methylation</keyword>
<evidence type="ECO:0000256" key="8">
    <source>
        <dbReference type="ARBA" id="ARBA00023289"/>
    </source>
</evidence>
<dbReference type="GeneID" id="116939275"/>
<dbReference type="PROSITE" id="PS51419">
    <property type="entry name" value="RAB"/>
    <property type="match status" value="1"/>
</dbReference>
<keyword evidence="8" id="KW-0636">Prenylation</keyword>
<keyword evidence="6" id="KW-0472">Membrane</keyword>
<dbReference type="SMART" id="SM00173">
    <property type="entry name" value="RAS"/>
    <property type="match status" value="1"/>
</dbReference>
<dbReference type="AlphaFoldDB" id="A0AAJ7SRW0"/>
<dbReference type="NCBIfam" id="TIGR00231">
    <property type="entry name" value="small_GTP"/>
    <property type="match status" value="1"/>
</dbReference>
<dbReference type="Pfam" id="PF00071">
    <property type="entry name" value="Ras"/>
    <property type="match status" value="1"/>
</dbReference>
<dbReference type="Proteomes" id="UP001318040">
    <property type="component" value="Chromosome 5"/>
</dbReference>
<keyword evidence="10" id="KW-1185">Reference proteome</keyword>
<dbReference type="FunFam" id="3.40.50.300:FF:000676">
    <property type="entry name" value="Ras homolog family member F"/>
    <property type="match status" value="1"/>
</dbReference>
<evidence type="ECO:0000256" key="9">
    <source>
        <dbReference type="SAM" id="MobiDB-lite"/>
    </source>
</evidence>
<sequence length="250" mass="27488">MQTHGQLHAGTTPKLESGVAFGPRGAHGALPVSGDPGGSNGDPGTKAERREESREVKAVIVGDGACGKTSLLMVYAKGAFPEKYTPSVFEKFSTTVALGKNTVVPLSLWDTSGQEDYDRLRPLAYHDTHVILICFDVTSPDSLDNVFSKWAPEVGHFCRGVPVLLVGCKSDLRKDKLRLRRLREQGQEPVTYTAATEAAQRIQAHEYLECSAKFYENVSSVFRDAVQLGLRTQRRERRRAGRKARACTLL</sequence>
<gene>
    <name evidence="11" type="primary">LOC116939275</name>
</gene>
<dbReference type="SMART" id="SM00176">
    <property type="entry name" value="RAN"/>
    <property type="match status" value="1"/>
</dbReference>
<dbReference type="PROSITE" id="PS51421">
    <property type="entry name" value="RAS"/>
    <property type="match status" value="1"/>
</dbReference>
<dbReference type="GO" id="GO:0005886">
    <property type="term" value="C:plasma membrane"/>
    <property type="evidence" value="ECO:0007669"/>
    <property type="project" value="UniProtKB-SubCell"/>
</dbReference>
<evidence type="ECO:0000256" key="7">
    <source>
        <dbReference type="ARBA" id="ARBA00023288"/>
    </source>
</evidence>
<evidence type="ECO:0000256" key="4">
    <source>
        <dbReference type="ARBA" id="ARBA00022741"/>
    </source>
</evidence>
<keyword evidence="2" id="KW-1003">Cell membrane</keyword>
<dbReference type="PANTHER" id="PTHR24072">
    <property type="entry name" value="RHO FAMILY GTPASE"/>
    <property type="match status" value="1"/>
</dbReference>
<evidence type="ECO:0000256" key="6">
    <source>
        <dbReference type="ARBA" id="ARBA00023136"/>
    </source>
</evidence>
<evidence type="ECO:0000256" key="1">
    <source>
        <dbReference type="ARBA" id="ARBA00004236"/>
    </source>
</evidence>
<dbReference type="PROSITE" id="PS51420">
    <property type="entry name" value="RHO"/>
    <property type="match status" value="1"/>
</dbReference>
<protein>
    <submittedName>
        <fullName evidence="11">Rho-related GTP-binding protein RhoF-like</fullName>
    </submittedName>
</protein>
<dbReference type="GO" id="GO:0007015">
    <property type="term" value="P:actin filament organization"/>
    <property type="evidence" value="ECO:0007669"/>
    <property type="project" value="UniProtKB-ARBA"/>
</dbReference>
<feature type="region of interest" description="Disordered" evidence="9">
    <location>
        <begin position="1"/>
        <end position="54"/>
    </location>
</feature>
<evidence type="ECO:0000313" key="10">
    <source>
        <dbReference type="Proteomes" id="UP001318040"/>
    </source>
</evidence>
<dbReference type="GO" id="GO:0003924">
    <property type="term" value="F:GTPase activity"/>
    <property type="evidence" value="ECO:0007669"/>
    <property type="project" value="InterPro"/>
</dbReference>
<evidence type="ECO:0000256" key="3">
    <source>
        <dbReference type="ARBA" id="ARBA00022481"/>
    </source>
</evidence>
<comment type="subcellular location">
    <subcellularLocation>
        <location evidence="1">Cell membrane</location>
    </subcellularLocation>
</comment>
<dbReference type="PRINTS" id="PR00449">
    <property type="entry name" value="RASTRNSFRMNG"/>
</dbReference>
<keyword evidence="4" id="KW-0547">Nucleotide-binding</keyword>
<dbReference type="Gene3D" id="3.40.50.300">
    <property type="entry name" value="P-loop containing nucleotide triphosphate hydrolases"/>
    <property type="match status" value="1"/>
</dbReference>
<dbReference type="SMART" id="SM00175">
    <property type="entry name" value="RAB"/>
    <property type="match status" value="1"/>
</dbReference>
<dbReference type="GO" id="GO:0007264">
    <property type="term" value="P:small GTPase-mediated signal transduction"/>
    <property type="evidence" value="ECO:0007669"/>
    <property type="project" value="InterPro"/>
</dbReference>
<keyword evidence="5" id="KW-0342">GTP-binding</keyword>
<keyword evidence="7" id="KW-0449">Lipoprotein</keyword>
<evidence type="ECO:0000313" key="11">
    <source>
        <dbReference type="RefSeq" id="XP_032803372.1"/>
    </source>
</evidence>
<dbReference type="InterPro" id="IPR001806">
    <property type="entry name" value="Small_GTPase"/>
</dbReference>